<dbReference type="GO" id="GO:0016747">
    <property type="term" value="F:acyltransferase activity, transferring groups other than amino-acyl groups"/>
    <property type="evidence" value="ECO:0007669"/>
    <property type="project" value="InterPro"/>
</dbReference>
<dbReference type="InterPro" id="IPR016181">
    <property type="entry name" value="Acyl_CoA_acyltransferase"/>
</dbReference>
<dbReference type="InterPro" id="IPR000182">
    <property type="entry name" value="GNAT_dom"/>
</dbReference>
<dbReference type="EMBL" id="MVBK01000004">
    <property type="protein sequence ID" value="OOG28724.1"/>
    <property type="molecule type" value="Genomic_DNA"/>
</dbReference>
<reference evidence="2 3" key="1">
    <citation type="submission" date="2017-02" db="EMBL/GenBank/DDBJ databases">
        <title>Genomic diversity within the haloalkaliphilic genus Thioalkalivibrio.</title>
        <authorList>
            <person name="Ahn A.-C."/>
            <person name="Meier-Kolthoff J."/>
            <person name="Overmars L."/>
            <person name="Richter M."/>
            <person name="Woyke T."/>
            <person name="Sorokin D.Y."/>
            <person name="Muyzer G."/>
        </authorList>
    </citation>
    <scope>NUCLEOTIDE SEQUENCE [LARGE SCALE GENOMIC DNA]</scope>
    <source>
        <strain evidence="2 3">ALJD</strain>
    </source>
</reference>
<accession>A0A1V3NUS4</accession>
<comment type="caution">
    <text evidence="2">The sequence shown here is derived from an EMBL/GenBank/DDBJ whole genome shotgun (WGS) entry which is preliminary data.</text>
</comment>
<organism evidence="2 3">
    <name type="scientific">Thioalkalivibrio denitrificans</name>
    <dbReference type="NCBI Taxonomy" id="108003"/>
    <lineage>
        <taxon>Bacteria</taxon>
        <taxon>Pseudomonadati</taxon>
        <taxon>Pseudomonadota</taxon>
        <taxon>Gammaproteobacteria</taxon>
        <taxon>Chromatiales</taxon>
        <taxon>Ectothiorhodospiraceae</taxon>
        <taxon>Thioalkalivibrio</taxon>
    </lineage>
</organism>
<feature type="domain" description="N-acetyltransferase" evidence="1">
    <location>
        <begin position="1"/>
        <end position="151"/>
    </location>
</feature>
<keyword evidence="2" id="KW-0808">Transferase</keyword>
<dbReference type="AlphaFoldDB" id="A0A1V3NUS4"/>
<dbReference type="STRING" id="108003.B1C78_01025"/>
<sequence length="176" mass="18932">MQLITTSSADLPDILHIQRAAFGGDVEAGLVRDLLNDPTAQPLLSLLARDDDRAVGHVLFTAARLDAAPRDVSMAILAPLAVVPQAQGQGIGGRLIAHGFRRLTESGVELVFVLGDPGYYRRHGFEPALAHGLLPPFPVSPTDAWMVHALSPDVLGNVHGTVMCADAMNRPEYWRE</sequence>
<dbReference type="RefSeq" id="WP_245795257.1">
    <property type="nucleotide sequence ID" value="NZ_MVBK01000004.1"/>
</dbReference>
<dbReference type="SUPFAM" id="SSF55729">
    <property type="entry name" value="Acyl-CoA N-acyltransferases (Nat)"/>
    <property type="match status" value="1"/>
</dbReference>
<evidence type="ECO:0000259" key="1">
    <source>
        <dbReference type="PROSITE" id="PS51186"/>
    </source>
</evidence>
<evidence type="ECO:0000313" key="2">
    <source>
        <dbReference type="EMBL" id="OOG28724.1"/>
    </source>
</evidence>
<dbReference type="Pfam" id="PF13527">
    <property type="entry name" value="Acetyltransf_9"/>
    <property type="match status" value="1"/>
</dbReference>
<dbReference type="PROSITE" id="PS51186">
    <property type="entry name" value="GNAT"/>
    <property type="match status" value="1"/>
</dbReference>
<name>A0A1V3NUS4_9GAMM</name>
<dbReference type="Gene3D" id="3.40.630.30">
    <property type="match status" value="1"/>
</dbReference>
<proteinExistence type="predicted"/>
<protein>
    <submittedName>
        <fullName evidence="2">GNAT family N-acetyltransferase</fullName>
    </submittedName>
</protein>
<dbReference type="CDD" id="cd04301">
    <property type="entry name" value="NAT_SF"/>
    <property type="match status" value="1"/>
</dbReference>
<keyword evidence="3" id="KW-1185">Reference proteome</keyword>
<gene>
    <name evidence="2" type="ORF">B1C78_01025</name>
</gene>
<evidence type="ECO:0000313" key="3">
    <source>
        <dbReference type="Proteomes" id="UP000189462"/>
    </source>
</evidence>
<dbReference type="Proteomes" id="UP000189462">
    <property type="component" value="Unassembled WGS sequence"/>
</dbReference>